<organism evidence="1 2">
    <name type="scientific">Artomyces pyxidatus</name>
    <dbReference type="NCBI Taxonomy" id="48021"/>
    <lineage>
        <taxon>Eukaryota</taxon>
        <taxon>Fungi</taxon>
        <taxon>Dikarya</taxon>
        <taxon>Basidiomycota</taxon>
        <taxon>Agaricomycotina</taxon>
        <taxon>Agaricomycetes</taxon>
        <taxon>Russulales</taxon>
        <taxon>Auriscalpiaceae</taxon>
        <taxon>Artomyces</taxon>
    </lineage>
</organism>
<accession>A0ACB8TCI7</accession>
<evidence type="ECO:0000313" key="1">
    <source>
        <dbReference type="EMBL" id="KAI0066192.1"/>
    </source>
</evidence>
<proteinExistence type="predicted"/>
<gene>
    <name evidence="1" type="ORF">BV25DRAFT_1897693</name>
</gene>
<dbReference type="Proteomes" id="UP000814140">
    <property type="component" value="Unassembled WGS sequence"/>
</dbReference>
<reference evidence="1" key="2">
    <citation type="journal article" date="2022" name="New Phytol.">
        <title>Evolutionary transition to the ectomycorrhizal habit in the genomes of a hyperdiverse lineage of mushroom-forming fungi.</title>
        <authorList>
            <person name="Looney B."/>
            <person name="Miyauchi S."/>
            <person name="Morin E."/>
            <person name="Drula E."/>
            <person name="Courty P.E."/>
            <person name="Kohler A."/>
            <person name="Kuo A."/>
            <person name="LaButti K."/>
            <person name="Pangilinan J."/>
            <person name="Lipzen A."/>
            <person name="Riley R."/>
            <person name="Andreopoulos W."/>
            <person name="He G."/>
            <person name="Johnson J."/>
            <person name="Nolan M."/>
            <person name="Tritt A."/>
            <person name="Barry K.W."/>
            <person name="Grigoriev I.V."/>
            <person name="Nagy L.G."/>
            <person name="Hibbett D."/>
            <person name="Henrissat B."/>
            <person name="Matheny P.B."/>
            <person name="Labbe J."/>
            <person name="Martin F.M."/>
        </authorList>
    </citation>
    <scope>NUCLEOTIDE SEQUENCE</scope>
    <source>
        <strain evidence="1">HHB10654</strain>
    </source>
</reference>
<name>A0ACB8TCI7_9AGAM</name>
<comment type="caution">
    <text evidence="1">The sequence shown here is derived from an EMBL/GenBank/DDBJ whole genome shotgun (WGS) entry which is preliminary data.</text>
</comment>
<evidence type="ECO:0000313" key="2">
    <source>
        <dbReference type="Proteomes" id="UP000814140"/>
    </source>
</evidence>
<sequence>MEGMDVNGISQDRTTSTESQDYPSSSKSCIGTFTSTPASARLFEDSDNAELPKTHSVCFDRRRLQEELAPLRSKPLSPIAWLPVEILTMIFVFLPVFNPNKAPWQSGTLPACLAVSQVSQLWRRVALGFKPLWTAIPMQCKLWTAIALERSRPAPIVLDIQIFPSQILPTKSDVPRFLETMPLALAELPRTCELTIELDLDPFLLETLPLLERSPAPYLEYLRIVSDGGWYDSLPNNIFSGVTPMKLRTLELHQCCIHPSAPLFRAPLTYLELESSMEWPSLDVFIETFKALPSLRTLALRSEDFSSLDDPTPSVHKPRSIDLPNLTFLTIVDGVKQVAVMLKYLTPPPDAILDITCVYHDEDNVEQVPAPSFISDVREAFSHHFAAAVAAGLSFCNVTFDSAFGFEPAGFAITASMPCTNSTIALPAAVEGASPPSPAVLPPRIKFSHYWPQRALDPEDSHAMTFLPELLSSLPAISGARAFYVFHPSAFRLTHDWAILAACMPQLHTICVHRNAAHGLVAAMATHDPGVPFLPMLKALDIRSVDFSDTSGEHLSLFSGLVLGTRASRRAPLDLLSIFDCDVTHAMFEVLRTNLGQDVVIWDGVVDAVTRAKEAARREDHEMMKALESAPGGDVVMSDLDSDSDSGQDE</sequence>
<protein>
    <submittedName>
        <fullName evidence="1">Uncharacterized protein</fullName>
    </submittedName>
</protein>
<dbReference type="EMBL" id="MU277193">
    <property type="protein sequence ID" value="KAI0066192.1"/>
    <property type="molecule type" value="Genomic_DNA"/>
</dbReference>
<keyword evidence="2" id="KW-1185">Reference proteome</keyword>
<reference evidence="1" key="1">
    <citation type="submission" date="2021-03" db="EMBL/GenBank/DDBJ databases">
        <authorList>
            <consortium name="DOE Joint Genome Institute"/>
            <person name="Ahrendt S."/>
            <person name="Looney B.P."/>
            <person name="Miyauchi S."/>
            <person name="Morin E."/>
            <person name="Drula E."/>
            <person name="Courty P.E."/>
            <person name="Chicoki N."/>
            <person name="Fauchery L."/>
            <person name="Kohler A."/>
            <person name="Kuo A."/>
            <person name="Labutti K."/>
            <person name="Pangilinan J."/>
            <person name="Lipzen A."/>
            <person name="Riley R."/>
            <person name="Andreopoulos W."/>
            <person name="He G."/>
            <person name="Johnson J."/>
            <person name="Barry K.W."/>
            <person name="Grigoriev I.V."/>
            <person name="Nagy L."/>
            <person name="Hibbett D."/>
            <person name="Henrissat B."/>
            <person name="Matheny P.B."/>
            <person name="Labbe J."/>
            <person name="Martin F."/>
        </authorList>
    </citation>
    <scope>NUCLEOTIDE SEQUENCE</scope>
    <source>
        <strain evidence="1">HHB10654</strain>
    </source>
</reference>